<dbReference type="GO" id="GO:0016020">
    <property type="term" value="C:membrane"/>
    <property type="evidence" value="ECO:0007669"/>
    <property type="project" value="UniProtKB-SubCell"/>
</dbReference>
<evidence type="ECO:0000313" key="7">
    <source>
        <dbReference type="Proteomes" id="UP000035680"/>
    </source>
</evidence>
<proteinExistence type="inferred from homology"/>
<keyword evidence="7" id="KW-1185">Reference proteome</keyword>
<evidence type="ECO:0000313" key="8">
    <source>
        <dbReference type="WBParaSite" id="SVE_0282600.1"/>
    </source>
</evidence>
<comment type="subcellular location">
    <subcellularLocation>
        <location evidence="1">Membrane</location>
        <topology evidence="1">Single-pass membrane protein</topology>
    </subcellularLocation>
</comment>
<dbReference type="STRING" id="75913.A0A0K0F200"/>
<evidence type="ECO:0000256" key="4">
    <source>
        <dbReference type="ARBA" id="ARBA00022989"/>
    </source>
</evidence>
<sequence>MWTRIIQHHLPSITRYIALPLATVIGTIGYFVEKKYSKSKKIEILETSFIEQRNERRSKTLLDEDMDDKKDNKAFPNTLTVNS</sequence>
<organism evidence="7 8">
    <name type="scientific">Strongyloides venezuelensis</name>
    <name type="common">Threadworm</name>
    <dbReference type="NCBI Taxonomy" id="75913"/>
    <lineage>
        <taxon>Eukaryota</taxon>
        <taxon>Metazoa</taxon>
        <taxon>Ecdysozoa</taxon>
        <taxon>Nematoda</taxon>
        <taxon>Chromadorea</taxon>
        <taxon>Rhabditida</taxon>
        <taxon>Tylenchina</taxon>
        <taxon>Panagrolaimomorpha</taxon>
        <taxon>Strongyloidoidea</taxon>
        <taxon>Strongyloididae</taxon>
        <taxon>Strongyloides</taxon>
    </lineage>
</organism>
<reference evidence="7" key="1">
    <citation type="submission" date="2014-07" db="EMBL/GenBank/DDBJ databases">
        <authorList>
            <person name="Martin A.A"/>
            <person name="De Silva N."/>
        </authorList>
    </citation>
    <scope>NUCLEOTIDE SEQUENCE</scope>
</reference>
<evidence type="ECO:0000256" key="1">
    <source>
        <dbReference type="ARBA" id="ARBA00004167"/>
    </source>
</evidence>
<evidence type="ECO:0000256" key="6">
    <source>
        <dbReference type="SAM" id="Phobius"/>
    </source>
</evidence>
<evidence type="ECO:0000256" key="3">
    <source>
        <dbReference type="ARBA" id="ARBA00022692"/>
    </source>
</evidence>
<dbReference type="InterPro" id="IPR031933">
    <property type="entry name" value="UPF0767"/>
</dbReference>
<reference evidence="8" key="2">
    <citation type="submission" date="2015-08" db="UniProtKB">
        <authorList>
            <consortium name="WormBaseParasite"/>
        </authorList>
    </citation>
    <scope>IDENTIFICATION</scope>
</reference>
<feature type="transmembrane region" description="Helical" evidence="6">
    <location>
        <begin position="12"/>
        <end position="32"/>
    </location>
</feature>
<dbReference type="Pfam" id="PF15990">
    <property type="entry name" value="UPF0767"/>
    <property type="match status" value="1"/>
</dbReference>
<comment type="similarity">
    <text evidence="2">Belongs to the SMIM12 family.</text>
</comment>
<accession>A0A0K0F200</accession>
<protein>
    <submittedName>
        <fullName evidence="8">ATP synthase subunit e, mitochondrial</fullName>
    </submittedName>
</protein>
<dbReference type="AlphaFoldDB" id="A0A0K0F200"/>
<keyword evidence="3 6" id="KW-0812">Transmembrane</keyword>
<keyword evidence="5 6" id="KW-0472">Membrane</keyword>
<keyword evidence="4 6" id="KW-1133">Transmembrane helix</keyword>
<evidence type="ECO:0000256" key="5">
    <source>
        <dbReference type="ARBA" id="ARBA00023136"/>
    </source>
</evidence>
<dbReference type="Proteomes" id="UP000035680">
    <property type="component" value="Unassembled WGS sequence"/>
</dbReference>
<name>A0A0K0F200_STRVS</name>
<dbReference type="WBParaSite" id="SVE_0282600.1">
    <property type="protein sequence ID" value="SVE_0282600.1"/>
    <property type="gene ID" value="SVE_0282600"/>
</dbReference>
<evidence type="ECO:0000256" key="2">
    <source>
        <dbReference type="ARBA" id="ARBA00007304"/>
    </source>
</evidence>